<evidence type="ECO:0000313" key="1">
    <source>
        <dbReference type="EMBL" id="PWN34728.1"/>
    </source>
</evidence>
<dbReference type="AlphaFoldDB" id="A0A316VC84"/>
<reference evidence="1 2" key="1">
    <citation type="journal article" date="2018" name="Mol. Biol. Evol.">
        <title>Broad Genomic Sampling Reveals a Smut Pathogenic Ancestry of the Fungal Clade Ustilaginomycotina.</title>
        <authorList>
            <person name="Kijpornyongpan T."/>
            <person name="Mondo S.J."/>
            <person name="Barry K."/>
            <person name="Sandor L."/>
            <person name="Lee J."/>
            <person name="Lipzen A."/>
            <person name="Pangilinan J."/>
            <person name="LaButti K."/>
            <person name="Hainaut M."/>
            <person name="Henrissat B."/>
            <person name="Grigoriev I.V."/>
            <person name="Spatafora J.W."/>
            <person name="Aime M.C."/>
        </authorList>
    </citation>
    <scope>NUCLEOTIDE SEQUENCE [LARGE SCALE GENOMIC DNA]</scope>
    <source>
        <strain evidence="1 2">MCA 3882</strain>
    </source>
</reference>
<protein>
    <recommendedName>
        <fullName evidence="3">Alpha/beta-hydrolase</fullName>
    </recommendedName>
</protein>
<feature type="non-terminal residue" evidence="1">
    <location>
        <position position="1"/>
    </location>
</feature>
<dbReference type="InterPro" id="IPR029058">
    <property type="entry name" value="AB_hydrolase_fold"/>
</dbReference>
<dbReference type="InParanoid" id="A0A316VC84"/>
<name>A0A316VC84_9BASI</name>
<dbReference type="PANTHER" id="PTHR35560:SF3">
    <property type="entry name" value="PEPTIDASE S9 PROLYL OLIGOPEPTIDASE CATALYTIC DOMAIN-CONTAINING PROTEIN"/>
    <property type="match status" value="1"/>
</dbReference>
<dbReference type="Gene3D" id="3.40.50.1820">
    <property type="entry name" value="alpha/beta hydrolase"/>
    <property type="match status" value="1"/>
</dbReference>
<dbReference type="GeneID" id="37017713"/>
<dbReference type="RefSeq" id="XP_025355030.1">
    <property type="nucleotide sequence ID" value="XM_025495932.1"/>
</dbReference>
<dbReference type="PANTHER" id="PTHR35560">
    <property type="entry name" value="BLL0132 PROTEIN"/>
    <property type="match status" value="1"/>
</dbReference>
<dbReference type="STRING" id="1280837.A0A316VC84"/>
<evidence type="ECO:0008006" key="3">
    <source>
        <dbReference type="Google" id="ProtNLM"/>
    </source>
</evidence>
<organism evidence="1 2">
    <name type="scientific">Meira miltonrushii</name>
    <dbReference type="NCBI Taxonomy" id="1280837"/>
    <lineage>
        <taxon>Eukaryota</taxon>
        <taxon>Fungi</taxon>
        <taxon>Dikarya</taxon>
        <taxon>Basidiomycota</taxon>
        <taxon>Ustilaginomycotina</taxon>
        <taxon>Exobasidiomycetes</taxon>
        <taxon>Exobasidiales</taxon>
        <taxon>Brachybasidiaceae</taxon>
        <taxon>Meira</taxon>
    </lineage>
</organism>
<feature type="non-terminal residue" evidence="1">
    <location>
        <position position="357"/>
    </location>
</feature>
<evidence type="ECO:0000313" key="2">
    <source>
        <dbReference type="Proteomes" id="UP000245771"/>
    </source>
</evidence>
<accession>A0A316VC84</accession>
<dbReference type="Proteomes" id="UP000245771">
    <property type="component" value="Unassembled WGS sequence"/>
</dbReference>
<gene>
    <name evidence="1" type="ORF">FA14DRAFT_111103</name>
</gene>
<sequence>QNHNPIVAPANSSYNIIRIGPNNEQLGTFWTAKPKQNKATQAFIMIHGKLRNGGDYWTIMNNIVKNAVENNVTGVDPDAIVVAPEFFSARDNSGQYDNNTLAWGDVNAWQAGEKAIHPAGSGVSSFDALDSLANKFLDVTQYPRLQKLTIIGHGGGGQLIQRYATVGSVDSNDRVHIRFIHGDPSSCNYFTTDRPTIDGQTLPTKDSCPTYNTWRYGFDNFTASSGPTKKPQEYFQQYISRDVVSIVGYQDTQASGDNYCMAVMQGGSARRDRNLIWWRYINTLANTGEDLDGFPGNFDNLPDWSNLVNNNTFGIRLLVVEDADHDAELVFESAEGRAALFDVNSSSFPTGWRPAGW</sequence>
<dbReference type="EMBL" id="KZ819603">
    <property type="protein sequence ID" value="PWN34728.1"/>
    <property type="molecule type" value="Genomic_DNA"/>
</dbReference>
<keyword evidence="2" id="KW-1185">Reference proteome</keyword>
<proteinExistence type="predicted"/>
<dbReference type="SUPFAM" id="SSF53474">
    <property type="entry name" value="alpha/beta-Hydrolases"/>
    <property type="match status" value="1"/>
</dbReference>
<dbReference type="OrthoDB" id="5985073at2759"/>